<evidence type="ECO:0000313" key="1">
    <source>
        <dbReference type="EMBL" id="GIM47305.1"/>
    </source>
</evidence>
<gene>
    <name evidence="1" type="ORF">DNHGIG_28540</name>
</gene>
<comment type="caution">
    <text evidence="1">The sequence shown here is derived from an EMBL/GenBank/DDBJ whole genome shotgun (WGS) entry which is preliminary data.</text>
</comment>
<protein>
    <submittedName>
        <fullName evidence="1">Uncharacterized protein</fullName>
    </submittedName>
</protein>
<organism evidence="1 2">
    <name type="scientific">Collibacillus ludicampi</name>
    <dbReference type="NCBI Taxonomy" id="2771369"/>
    <lineage>
        <taxon>Bacteria</taxon>
        <taxon>Bacillati</taxon>
        <taxon>Bacillota</taxon>
        <taxon>Bacilli</taxon>
        <taxon>Bacillales</taxon>
        <taxon>Alicyclobacillaceae</taxon>
        <taxon>Collibacillus</taxon>
    </lineage>
</organism>
<accession>A0AAV4LHM0</accession>
<dbReference type="AlphaFoldDB" id="A0AAV4LHM0"/>
<keyword evidence="2" id="KW-1185">Reference proteome</keyword>
<sequence>MDIQVRVTADCFPDAVKTLTKLYELNDGSIQTDCFRAFKDDTLDPPLGVQLTVIGSEHDIFYKIRDVLLNNPMYRKPLVLH</sequence>
<dbReference type="EMBL" id="BOQE01000001">
    <property type="protein sequence ID" value="GIM47305.1"/>
    <property type="molecule type" value="Genomic_DNA"/>
</dbReference>
<dbReference type="Proteomes" id="UP001057291">
    <property type="component" value="Unassembled WGS sequence"/>
</dbReference>
<evidence type="ECO:0000313" key="2">
    <source>
        <dbReference type="Proteomes" id="UP001057291"/>
    </source>
</evidence>
<proteinExistence type="predicted"/>
<name>A0AAV4LHM0_9BACL</name>
<reference evidence="1" key="1">
    <citation type="journal article" date="2023" name="Int. J. Syst. Evol. Microbiol.">
        <title>Collibacillus ludicampi gen. nov., sp. nov., a new soil bacterium of the family Alicyclobacillaceae.</title>
        <authorList>
            <person name="Jojima T."/>
            <person name="Ioku Y."/>
            <person name="Fukuta Y."/>
            <person name="Shirasaka N."/>
            <person name="Matsumura Y."/>
            <person name="Mori M."/>
        </authorList>
    </citation>
    <scope>NUCLEOTIDE SEQUENCE</scope>
    <source>
        <strain evidence="1">TP075</strain>
    </source>
</reference>